<keyword evidence="12" id="KW-1185">Reference proteome</keyword>
<name>A0A9P4MIZ2_9PEZI</name>
<keyword evidence="7 9" id="KW-0326">Glycosidase</keyword>
<evidence type="ECO:0000256" key="7">
    <source>
        <dbReference type="ARBA" id="ARBA00023295"/>
    </source>
</evidence>
<keyword evidence="5" id="KW-0146">Chitin degradation</keyword>
<accession>A0A9P4MIZ2</accession>
<dbReference type="GO" id="GO:0008843">
    <property type="term" value="F:endochitinase activity"/>
    <property type="evidence" value="ECO:0007669"/>
    <property type="project" value="UniProtKB-EC"/>
</dbReference>
<comment type="caution">
    <text evidence="11">The sequence shown here is derived from an EMBL/GenBank/DDBJ whole genome shotgun (WGS) entry which is preliminary data.</text>
</comment>
<comment type="similarity">
    <text evidence="2">Belongs to the glycosyl hydrolase 18 family. Chitinase class V subfamily.</text>
</comment>
<keyword evidence="4 9" id="KW-0378">Hydrolase</keyword>
<dbReference type="InterPro" id="IPR029070">
    <property type="entry name" value="Chitinase_insertion_sf"/>
</dbReference>
<evidence type="ECO:0000256" key="8">
    <source>
        <dbReference type="ARBA" id="ARBA00023326"/>
    </source>
</evidence>
<dbReference type="Proteomes" id="UP000799439">
    <property type="component" value="Unassembled WGS sequence"/>
</dbReference>
<dbReference type="Gene3D" id="3.10.50.10">
    <property type="match status" value="1"/>
</dbReference>
<proteinExistence type="inferred from homology"/>
<dbReference type="InterPro" id="IPR001223">
    <property type="entry name" value="Glyco_hydro18_cat"/>
</dbReference>
<dbReference type="SMART" id="SM00636">
    <property type="entry name" value="Glyco_18"/>
    <property type="match status" value="1"/>
</dbReference>
<dbReference type="EC" id="3.2.1.14" evidence="3"/>
<dbReference type="Pfam" id="PF00704">
    <property type="entry name" value="Glyco_hydro_18"/>
    <property type="match status" value="1"/>
</dbReference>
<evidence type="ECO:0000256" key="4">
    <source>
        <dbReference type="ARBA" id="ARBA00022801"/>
    </source>
</evidence>
<dbReference type="InterPro" id="IPR011583">
    <property type="entry name" value="Chitinase_II/V-like_cat"/>
</dbReference>
<organism evidence="11 12">
    <name type="scientific">Myriangium duriaei CBS 260.36</name>
    <dbReference type="NCBI Taxonomy" id="1168546"/>
    <lineage>
        <taxon>Eukaryota</taxon>
        <taxon>Fungi</taxon>
        <taxon>Dikarya</taxon>
        <taxon>Ascomycota</taxon>
        <taxon>Pezizomycotina</taxon>
        <taxon>Dothideomycetes</taxon>
        <taxon>Dothideomycetidae</taxon>
        <taxon>Myriangiales</taxon>
        <taxon>Myriangiaceae</taxon>
        <taxon>Myriangium</taxon>
    </lineage>
</organism>
<dbReference type="GO" id="GO:0006032">
    <property type="term" value="P:chitin catabolic process"/>
    <property type="evidence" value="ECO:0007669"/>
    <property type="project" value="UniProtKB-KW"/>
</dbReference>
<keyword evidence="6" id="KW-0119">Carbohydrate metabolism</keyword>
<reference evidence="11" key="1">
    <citation type="journal article" date="2020" name="Stud. Mycol.">
        <title>101 Dothideomycetes genomes: a test case for predicting lifestyles and emergence of pathogens.</title>
        <authorList>
            <person name="Haridas S."/>
            <person name="Albert R."/>
            <person name="Binder M."/>
            <person name="Bloem J."/>
            <person name="Labutti K."/>
            <person name="Salamov A."/>
            <person name="Andreopoulos B."/>
            <person name="Baker S."/>
            <person name="Barry K."/>
            <person name="Bills G."/>
            <person name="Bluhm B."/>
            <person name="Cannon C."/>
            <person name="Castanera R."/>
            <person name="Culley D."/>
            <person name="Daum C."/>
            <person name="Ezra D."/>
            <person name="Gonzalez J."/>
            <person name="Henrissat B."/>
            <person name="Kuo A."/>
            <person name="Liang C."/>
            <person name="Lipzen A."/>
            <person name="Lutzoni F."/>
            <person name="Magnuson J."/>
            <person name="Mondo S."/>
            <person name="Nolan M."/>
            <person name="Ohm R."/>
            <person name="Pangilinan J."/>
            <person name="Park H.-J."/>
            <person name="Ramirez L."/>
            <person name="Alfaro M."/>
            <person name="Sun H."/>
            <person name="Tritt A."/>
            <person name="Yoshinaga Y."/>
            <person name="Zwiers L.-H."/>
            <person name="Turgeon B."/>
            <person name="Goodwin S."/>
            <person name="Spatafora J."/>
            <person name="Crous P."/>
            <person name="Grigoriev I."/>
        </authorList>
    </citation>
    <scope>NUCLEOTIDE SEQUENCE</scope>
    <source>
        <strain evidence="11">CBS 260.36</strain>
    </source>
</reference>
<feature type="domain" description="GH18" evidence="10">
    <location>
        <begin position="1"/>
        <end position="342"/>
    </location>
</feature>
<evidence type="ECO:0000256" key="1">
    <source>
        <dbReference type="ARBA" id="ARBA00000822"/>
    </source>
</evidence>
<dbReference type="EMBL" id="ML996083">
    <property type="protein sequence ID" value="KAF2154797.1"/>
    <property type="molecule type" value="Genomic_DNA"/>
</dbReference>
<sequence>MAPEEVPAGGYTHLNYAFAFIDPSSYKVAPMSDLDTDLYPRFTNLKQNNPGLETWISIGGWSMNDPDQPTASTFSNLAGSTSAQSSFFSSLTSFMETHGFDGVDIDWEYPVAPERSGKPDDYKNYVSFLKNLRSALGGTGHKYGLSITLPSSYWYMQNFDIVNLEPLVDWFNVMTYDLHGTWDSTDKFIGPIVNAHTNLTEIDLTMELFWRNNIKPEKIILGLGFYGRSFTLTDSTCTDPGCGFSGGANPGPCSANAGTLMNSEILDIIAAGAKPTLDKDAAVKQIVWDKNQWVSYDDEETFKMKIDYANGKCLGGTMVWAISTDDSSYGSTSALQAHNGLSKKSLFGGPSPKPVDTLSTCIWGECGKACPANSQAAQRSDGKNKGDVGIYTYCPEGQTRPYCCPKGQDVPNCEWRGTAPFCNGQCDKGQVQVASDGSAGGWECWTGHKVLCCSSTQSDAAIGQCKWEGAAPFCGRHGRVGEHYGCDESDRYEETFDSLGSGGESYCFSGYKSLCCTKPPPFTGCGWTSKEHPWLHPFTCPAGCPEGKQIIATDPSKAGLCDSGSSYYCCDAPLQDTPDDQNDLSFCQTLDDMYTLSNEFDDDGNPADVVELYWYENEIFVVPNNESPDEHTNTKRSAHIMEELQQMRLSRGWDQHNPIDADTTLPQVCSEGYCFYIPDADLVDVQHILDEVQSTWNSTRVLRNPYAEESIRVEDIIERGRSSLVKLPRNKRVRFAAATYNTVAELAGKGRQFWASAAAKTAVNICLNNKAAFQGRQLGRKYVTEHVTELQTPAQFAQSMVDGKYPDQSAVTGVSANYDWTQVFNDQNGYVYMTWAQLGVARPAGLEGDTPIASIYHALGSKGSNGDDANLLVCDAQTNSLKTSAWAIHTNIISDKKWNAASPGQRLAYLNNLDQSLVPYMNSPDAQASLEHAYKVQQQVFKALDQAALVNSNIVGPGTGFASLHKTWYQRFFEEVSENIQLFIEAKYQAEITNWSGGSKAYGAFKAVQRNKIVKNLQGRSSTSSNLAILTGWLT</sequence>
<dbReference type="AlphaFoldDB" id="A0A9P4MIZ2"/>
<comment type="catalytic activity">
    <reaction evidence="1">
        <text>Random endo-hydrolysis of N-acetyl-beta-D-glucosaminide (1-&gt;4)-beta-linkages in chitin and chitodextrins.</text>
        <dbReference type="EC" id="3.2.1.14"/>
    </reaction>
</comment>
<gene>
    <name evidence="11" type="ORF">K461DRAFT_319313</name>
</gene>
<evidence type="ECO:0000259" key="10">
    <source>
        <dbReference type="PROSITE" id="PS51910"/>
    </source>
</evidence>
<dbReference type="PANTHER" id="PTHR11177:SF333">
    <property type="entry name" value="CHITINASE"/>
    <property type="match status" value="1"/>
</dbReference>
<dbReference type="InterPro" id="IPR050314">
    <property type="entry name" value="Glycosyl_Hydrlase_18"/>
</dbReference>
<evidence type="ECO:0000256" key="5">
    <source>
        <dbReference type="ARBA" id="ARBA00023024"/>
    </source>
</evidence>
<dbReference type="PROSITE" id="PS01095">
    <property type="entry name" value="GH18_1"/>
    <property type="match status" value="1"/>
</dbReference>
<dbReference type="GO" id="GO:0008061">
    <property type="term" value="F:chitin binding"/>
    <property type="evidence" value="ECO:0007669"/>
    <property type="project" value="InterPro"/>
</dbReference>
<evidence type="ECO:0000256" key="2">
    <source>
        <dbReference type="ARBA" id="ARBA00008682"/>
    </source>
</evidence>
<evidence type="ECO:0000313" key="11">
    <source>
        <dbReference type="EMBL" id="KAF2154797.1"/>
    </source>
</evidence>
<evidence type="ECO:0000256" key="6">
    <source>
        <dbReference type="ARBA" id="ARBA00023277"/>
    </source>
</evidence>
<dbReference type="OrthoDB" id="73875at2759"/>
<evidence type="ECO:0000256" key="9">
    <source>
        <dbReference type="RuleBase" id="RU000489"/>
    </source>
</evidence>
<dbReference type="PROSITE" id="PS51910">
    <property type="entry name" value="GH18_2"/>
    <property type="match status" value="1"/>
</dbReference>
<dbReference type="GO" id="GO:0000272">
    <property type="term" value="P:polysaccharide catabolic process"/>
    <property type="evidence" value="ECO:0007669"/>
    <property type="project" value="UniProtKB-KW"/>
</dbReference>
<keyword evidence="8" id="KW-0624">Polysaccharide degradation</keyword>
<evidence type="ECO:0000256" key="3">
    <source>
        <dbReference type="ARBA" id="ARBA00012729"/>
    </source>
</evidence>
<dbReference type="InterPro" id="IPR001579">
    <property type="entry name" value="Glyco_hydro_18_chit_AS"/>
</dbReference>
<evidence type="ECO:0000313" key="12">
    <source>
        <dbReference type="Proteomes" id="UP000799439"/>
    </source>
</evidence>
<dbReference type="SUPFAM" id="SSF54556">
    <property type="entry name" value="Chitinase insertion domain"/>
    <property type="match status" value="1"/>
</dbReference>
<dbReference type="PANTHER" id="PTHR11177">
    <property type="entry name" value="CHITINASE"/>
    <property type="match status" value="1"/>
</dbReference>
<protein>
    <recommendedName>
        <fullName evidence="3">chitinase</fullName>
        <ecNumber evidence="3">3.2.1.14</ecNumber>
    </recommendedName>
</protein>
<dbReference type="Gene3D" id="3.20.20.80">
    <property type="entry name" value="Glycosidases"/>
    <property type="match status" value="1"/>
</dbReference>
<dbReference type="SUPFAM" id="SSF51445">
    <property type="entry name" value="(Trans)glycosidases"/>
    <property type="match status" value="1"/>
</dbReference>
<dbReference type="InterPro" id="IPR017853">
    <property type="entry name" value="GH"/>
</dbReference>